<dbReference type="PANTHER" id="PTHR45436">
    <property type="entry name" value="SENSOR HISTIDINE KINASE YKOH"/>
    <property type="match status" value="1"/>
</dbReference>
<evidence type="ECO:0000256" key="7">
    <source>
        <dbReference type="ARBA" id="ARBA00022777"/>
    </source>
</evidence>
<reference evidence="13 14" key="1">
    <citation type="journal article" date="2015" name="Stand. Genomic Sci.">
        <title>Genomic Encyclopedia of Bacterial and Archaeal Type Strains, Phase III: the genomes of soil and plant-associated and newly described type strains.</title>
        <authorList>
            <person name="Whitman W.B."/>
            <person name="Woyke T."/>
            <person name="Klenk H.P."/>
            <person name="Zhou Y."/>
            <person name="Lilburn T.G."/>
            <person name="Beck B.J."/>
            <person name="De Vos P."/>
            <person name="Vandamme P."/>
            <person name="Eisen J.A."/>
            <person name="Garrity G."/>
            <person name="Hugenholtz P."/>
            <person name="Kyrpides N.C."/>
        </authorList>
    </citation>
    <scope>NUCLEOTIDE SEQUENCE [LARGE SCALE GENOMIC DNA]</scope>
    <source>
        <strain evidence="13 14">DSM 64</strain>
    </source>
</reference>
<dbReference type="GeneID" id="51109316"/>
<dbReference type="InterPro" id="IPR036097">
    <property type="entry name" value="HisK_dim/P_sf"/>
</dbReference>
<feature type="domain" description="Histidine kinase" evidence="12">
    <location>
        <begin position="263"/>
        <end position="483"/>
    </location>
</feature>
<organism evidence="13 14">
    <name type="scientific">Acidovorax delafieldii</name>
    <name type="common">Pseudomonas delafieldii</name>
    <dbReference type="NCBI Taxonomy" id="47920"/>
    <lineage>
        <taxon>Bacteria</taxon>
        <taxon>Pseudomonadati</taxon>
        <taxon>Pseudomonadota</taxon>
        <taxon>Betaproteobacteria</taxon>
        <taxon>Burkholderiales</taxon>
        <taxon>Comamonadaceae</taxon>
        <taxon>Acidovorax</taxon>
    </lineage>
</organism>
<dbReference type="Gene3D" id="3.30.565.10">
    <property type="entry name" value="Histidine kinase-like ATPase, C-terminal domain"/>
    <property type="match status" value="1"/>
</dbReference>
<sequence>MTLASPEPSPAPLHQQPPDLRQRIGRRVLLSLVLIWGLGSTVVLGVGNHFVAEAFDRALLDDAHAVAAHVRGGQPTDPAHDPLRLDLTPREVGLLRFDQSETVWFAVYAPDGSFIAGDPHLAPGVVTAGSSHAFSQLSQDGRELRRATLQIAGPPSFTVVMAQTTAERTQLLRRLLVYSGLAQLWLLVVLGSWLLRGIERDLHPLGALQDAMDQRDAADLQPLPPALTQQASTSDVQRLGVALDGLLARVQQSLHAQREFAGNVAHELRTPLAGIRAQAAHALAHNDPAVWRSEIEGIAQAEQRASRTVDQLLALARAAEGGIALALQPLALHTLVRDVLLRYLPRADALGVDLGAEGLDQAVVVRGNTALVEGILNNLLDNALRYGRGTPPRITVALHTEPGFGVLRVTDNGPGVDATLAQQLQQRWAQGDQGQRLGHGAGLGLAIVARYVQLMEGRLELAAASDTTDGSGLAASVWLPLAPNAPAPSSTLPTTP</sequence>
<keyword evidence="10 11" id="KW-0472">Membrane</keyword>
<keyword evidence="8 11" id="KW-1133">Transmembrane helix</keyword>
<dbReference type="RefSeq" id="WP_146869641.1">
    <property type="nucleotide sequence ID" value="NZ_VJWE01000002.1"/>
</dbReference>
<dbReference type="AlphaFoldDB" id="A0A561XXV0"/>
<dbReference type="Pfam" id="PF08521">
    <property type="entry name" value="2CSK_N"/>
    <property type="match status" value="1"/>
</dbReference>
<evidence type="ECO:0000256" key="5">
    <source>
        <dbReference type="ARBA" id="ARBA00022679"/>
    </source>
</evidence>
<dbReference type="InterPro" id="IPR003661">
    <property type="entry name" value="HisK_dim/P_dom"/>
</dbReference>
<dbReference type="EMBL" id="VJWE01000002">
    <property type="protein sequence ID" value="TWG40943.1"/>
    <property type="molecule type" value="Genomic_DNA"/>
</dbReference>
<protein>
    <recommendedName>
        <fullName evidence="3">histidine kinase</fullName>
        <ecNumber evidence="3">2.7.13.3</ecNumber>
    </recommendedName>
</protein>
<comment type="catalytic activity">
    <reaction evidence="1">
        <text>ATP + protein L-histidine = ADP + protein N-phospho-L-histidine.</text>
        <dbReference type="EC" id="2.7.13.3"/>
    </reaction>
</comment>
<dbReference type="Proteomes" id="UP000321485">
    <property type="component" value="Unassembled WGS sequence"/>
</dbReference>
<keyword evidence="9" id="KW-0902">Two-component regulatory system</keyword>
<dbReference type="InterPro" id="IPR004358">
    <property type="entry name" value="Sig_transdc_His_kin-like_C"/>
</dbReference>
<dbReference type="Pfam" id="PF02518">
    <property type="entry name" value="HATPase_c"/>
    <property type="match status" value="1"/>
</dbReference>
<dbReference type="SMART" id="SM00387">
    <property type="entry name" value="HATPase_c"/>
    <property type="match status" value="1"/>
</dbReference>
<comment type="subcellular location">
    <subcellularLocation>
        <location evidence="2">Membrane</location>
        <topology evidence="2">Multi-pass membrane protein</topology>
    </subcellularLocation>
</comment>
<evidence type="ECO:0000313" key="14">
    <source>
        <dbReference type="Proteomes" id="UP000321485"/>
    </source>
</evidence>
<keyword evidence="6 11" id="KW-0812">Transmembrane</keyword>
<feature type="transmembrane region" description="Helical" evidence="11">
    <location>
        <begin position="175"/>
        <end position="195"/>
    </location>
</feature>
<evidence type="ECO:0000259" key="12">
    <source>
        <dbReference type="PROSITE" id="PS50109"/>
    </source>
</evidence>
<evidence type="ECO:0000256" key="1">
    <source>
        <dbReference type="ARBA" id="ARBA00000085"/>
    </source>
</evidence>
<dbReference type="InterPro" id="IPR005467">
    <property type="entry name" value="His_kinase_dom"/>
</dbReference>
<comment type="caution">
    <text evidence="13">The sequence shown here is derived from an EMBL/GenBank/DDBJ whole genome shotgun (WGS) entry which is preliminary data.</text>
</comment>
<evidence type="ECO:0000256" key="6">
    <source>
        <dbReference type="ARBA" id="ARBA00022692"/>
    </source>
</evidence>
<evidence type="ECO:0000256" key="8">
    <source>
        <dbReference type="ARBA" id="ARBA00022989"/>
    </source>
</evidence>
<dbReference type="PANTHER" id="PTHR45436:SF15">
    <property type="entry name" value="SENSOR HISTIDINE KINASE CUSS"/>
    <property type="match status" value="1"/>
</dbReference>
<dbReference type="GO" id="GO:0005886">
    <property type="term" value="C:plasma membrane"/>
    <property type="evidence" value="ECO:0007669"/>
    <property type="project" value="TreeGrafter"/>
</dbReference>
<accession>A0A561XXV0</accession>
<dbReference type="CDD" id="cd00082">
    <property type="entry name" value="HisKA"/>
    <property type="match status" value="1"/>
</dbReference>
<dbReference type="Pfam" id="PF00512">
    <property type="entry name" value="HisKA"/>
    <property type="match status" value="1"/>
</dbReference>
<feature type="transmembrane region" description="Helical" evidence="11">
    <location>
        <begin position="28"/>
        <end position="47"/>
    </location>
</feature>
<dbReference type="SUPFAM" id="SSF55874">
    <property type="entry name" value="ATPase domain of HSP90 chaperone/DNA topoisomerase II/histidine kinase"/>
    <property type="match status" value="1"/>
</dbReference>
<name>A0A561XXV0_ACIDE</name>
<evidence type="ECO:0000256" key="9">
    <source>
        <dbReference type="ARBA" id="ARBA00023012"/>
    </source>
</evidence>
<dbReference type="PROSITE" id="PS50109">
    <property type="entry name" value="HIS_KIN"/>
    <property type="match status" value="1"/>
</dbReference>
<evidence type="ECO:0000256" key="11">
    <source>
        <dbReference type="SAM" id="Phobius"/>
    </source>
</evidence>
<dbReference type="SMART" id="SM00388">
    <property type="entry name" value="HisKA"/>
    <property type="match status" value="1"/>
</dbReference>
<dbReference type="PRINTS" id="PR00344">
    <property type="entry name" value="BCTRLSENSOR"/>
</dbReference>
<gene>
    <name evidence="13" type="ORF">ATF69_0232</name>
</gene>
<dbReference type="Gene3D" id="1.10.287.130">
    <property type="match status" value="1"/>
</dbReference>
<dbReference type="GO" id="GO:0000155">
    <property type="term" value="F:phosphorelay sensor kinase activity"/>
    <property type="evidence" value="ECO:0007669"/>
    <property type="project" value="InterPro"/>
</dbReference>
<dbReference type="InterPro" id="IPR013727">
    <property type="entry name" value="2CSK_N"/>
</dbReference>
<evidence type="ECO:0000256" key="4">
    <source>
        <dbReference type="ARBA" id="ARBA00022553"/>
    </source>
</evidence>
<dbReference type="InterPro" id="IPR050428">
    <property type="entry name" value="TCS_sensor_his_kinase"/>
</dbReference>
<dbReference type="InterPro" id="IPR036890">
    <property type="entry name" value="HATPase_C_sf"/>
</dbReference>
<keyword evidence="7 13" id="KW-0418">Kinase</keyword>
<evidence type="ECO:0000256" key="10">
    <source>
        <dbReference type="ARBA" id="ARBA00023136"/>
    </source>
</evidence>
<evidence type="ECO:0000256" key="3">
    <source>
        <dbReference type="ARBA" id="ARBA00012438"/>
    </source>
</evidence>
<dbReference type="SUPFAM" id="SSF47384">
    <property type="entry name" value="Homodimeric domain of signal transducing histidine kinase"/>
    <property type="match status" value="1"/>
</dbReference>
<evidence type="ECO:0000313" key="13">
    <source>
        <dbReference type="EMBL" id="TWG40943.1"/>
    </source>
</evidence>
<keyword evidence="5" id="KW-0808">Transferase</keyword>
<evidence type="ECO:0000256" key="2">
    <source>
        <dbReference type="ARBA" id="ARBA00004141"/>
    </source>
</evidence>
<proteinExistence type="predicted"/>
<keyword evidence="4" id="KW-0597">Phosphoprotein</keyword>
<dbReference type="EC" id="2.7.13.3" evidence="3"/>
<dbReference type="InterPro" id="IPR003594">
    <property type="entry name" value="HATPase_dom"/>
</dbReference>